<organism evidence="1 2">
    <name type="scientific">Marssonina brunnea f. sp. multigermtubi (strain MB_m1)</name>
    <name type="common">Marssonina leaf spot fungus</name>
    <dbReference type="NCBI Taxonomy" id="1072389"/>
    <lineage>
        <taxon>Eukaryota</taxon>
        <taxon>Fungi</taxon>
        <taxon>Dikarya</taxon>
        <taxon>Ascomycota</taxon>
        <taxon>Pezizomycotina</taxon>
        <taxon>Leotiomycetes</taxon>
        <taxon>Helotiales</taxon>
        <taxon>Drepanopezizaceae</taxon>
        <taxon>Drepanopeziza</taxon>
    </lineage>
</organism>
<sequence>MLDAELVDKTFATLLFVIEADCINDYEILIATKYLVDWLVATGAKRVDLDYSLVEKLGVEVEKLGVEVEVEKLGVEVEVGC</sequence>
<dbReference type="HOGENOM" id="CLU_2590236_0_0_1"/>
<evidence type="ECO:0000313" key="2">
    <source>
        <dbReference type="Proteomes" id="UP000006753"/>
    </source>
</evidence>
<gene>
    <name evidence="1" type="ORF">MBM_00058</name>
</gene>
<protein>
    <submittedName>
        <fullName evidence="1">Uncharacterized protein</fullName>
    </submittedName>
</protein>
<keyword evidence="2" id="KW-1185">Reference proteome</keyword>
<dbReference type="AlphaFoldDB" id="K1WTF4"/>
<dbReference type="EMBL" id="JH921428">
    <property type="protein sequence ID" value="EKD20945.1"/>
    <property type="molecule type" value="Genomic_DNA"/>
</dbReference>
<proteinExistence type="predicted"/>
<evidence type="ECO:0000313" key="1">
    <source>
        <dbReference type="EMBL" id="EKD20945.1"/>
    </source>
</evidence>
<dbReference type="InParanoid" id="K1WTF4"/>
<name>K1WTF4_MARBU</name>
<reference evidence="1 2" key="1">
    <citation type="journal article" date="2012" name="BMC Genomics">
        <title>Sequencing the genome of Marssonina brunnea reveals fungus-poplar co-evolution.</title>
        <authorList>
            <person name="Zhu S."/>
            <person name="Cao Y.-Z."/>
            <person name="Jiang C."/>
            <person name="Tan B.-Y."/>
            <person name="Wang Z."/>
            <person name="Feng S."/>
            <person name="Zhang L."/>
            <person name="Su X.-H."/>
            <person name="Brejova B."/>
            <person name="Vinar T."/>
            <person name="Xu M."/>
            <person name="Wang M.-X."/>
            <person name="Zhang S.-G."/>
            <person name="Huang M.-R."/>
            <person name="Wu R."/>
            <person name="Zhou Y."/>
        </authorList>
    </citation>
    <scope>NUCLEOTIDE SEQUENCE [LARGE SCALE GENOMIC DNA]</scope>
    <source>
        <strain evidence="1 2">MB_m1</strain>
    </source>
</reference>
<dbReference type="KEGG" id="mbe:MBM_00058"/>
<accession>K1WTF4</accession>
<dbReference type="Proteomes" id="UP000006753">
    <property type="component" value="Unassembled WGS sequence"/>
</dbReference>